<name>A0A0A8UKL1_LEGHA</name>
<dbReference type="HOGENOM" id="CLU_3081301_0_0_6"/>
<evidence type="ECO:0000313" key="2">
    <source>
        <dbReference type="Proteomes" id="UP000032803"/>
    </source>
</evidence>
<dbReference type="GO" id="GO:0106300">
    <property type="term" value="P:protein-DNA covalent cross-linking repair"/>
    <property type="evidence" value="ECO:0007669"/>
    <property type="project" value="InterPro"/>
</dbReference>
<dbReference type="SUPFAM" id="SSF143081">
    <property type="entry name" value="BB1717-like"/>
    <property type="match status" value="1"/>
</dbReference>
<dbReference type="Proteomes" id="UP000032803">
    <property type="component" value="Chromosome I"/>
</dbReference>
<organism evidence="1 2">
    <name type="scientific">Legionella hackeliae</name>
    <dbReference type="NCBI Taxonomy" id="449"/>
    <lineage>
        <taxon>Bacteria</taxon>
        <taxon>Pseudomonadati</taxon>
        <taxon>Pseudomonadota</taxon>
        <taxon>Gammaproteobacteria</taxon>
        <taxon>Legionellales</taxon>
        <taxon>Legionellaceae</taxon>
        <taxon>Legionella</taxon>
    </lineage>
</organism>
<protein>
    <submittedName>
        <fullName evidence="1">Uncharacterized protein</fullName>
    </submittedName>
</protein>
<dbReference type="KEGG" id="lha:LHA_0144"/>
<dbReference type="RefSeq" id="WP_115678797.1">
    <property type="nucleotide sequence ID" value="NZ_LN681225.1"/>
</dbReference>
<dbReference type="EMBL" id="LN681225">
    <property type="protein sequence ID" value="CEK09258.1"/>
    <property type="molecule type" value="Genomic_DNA"/>
</dbReference>
<dbReference type="AlphaFoldDB" id="A0A0A8UKL1"/>
<dbReference type="GO" id="GO:0003697">
    <property type="term" value="F:single-stranded DNA binding"/>
    <property type="evidence" value="ECO:0007669"/>
    <property type="project" value="InterPro"/>
</dbReference>
<dbReference type="Pfam" id="PF02586">
    <property type="entry name" value="SRAP"/>
    <property type="match status" value="1"/>
</dbReference>
<dbReference type="Gene3D" id="3.90.1680.10">
    <property type="entry name" value="SOS response associated peptidase-like"/>
    <property type="match status" value="1"/>
</dbReference>
<sequence length="52" mass="5949">MNEKTIKQPYYITRSNNKFMAVAAIWETFKPEPKIIITSCCVLMTAPNELIG</sequence>
<keyword evidence="2" id="KW-1185">Reference proteome</keyword>
<dbReference type="OrthoDB" id="6192129at2"/>
<accession>A0A0A8UKL1</accession>
<proteinExistence type="predicted"/>
<reference evidence="2" key="1">
    <citation type="submission" date="2014-09" db="EMBL/GenBank/DDBJ databases">
        <authorList>
            <person name="Gomez-Valero L."/>
        </authorList>
    </citation>
    <scope>NUCLEOTIDE SEQUENCE [LARGE SCALE GENOMIC DNA]</scope>
    <source>
        <strain evidence="2">ATCC35250</strain>
    </source>
</reference>
<evidence type="ECO:0000313" key="1">
    <source>
        <dbReference type="EMBL" id="CEK09258.1"/>
    </source>
</evidence>
<dbReference type="InterPro" id="IPR036590">
    <property type="entry name" value="SRAP-like"/>
</dbReference>
<dbReference type="InterPro" id="IPR003738">
    <property type="entry name" value="SRAP"/>
</dbReference>
<gene>
    <name evidence="1" type="ORF">LHA_0144</name>
</gene>